<dbReference type="GO" id="GO:0046677">
    <property type="term" value="P:response to antibiotic"/>
    <property type="evidence" value="ECO:0007669"/>
    <property type="project" value="UniProtKB-KW"/>
</dbReference>
<dbReference type="PROSITE" id="PS51819">
    <property type="entry name" value="VOC"/>
    <property type="match status" value="1"/>
</dbReference>
<dbReference type="Gene3D" id="3.10.180.10">
    <property type="entry name" value="2,3-Dihydroxybiphenyl 1,2-Dioxygenase, domain 1"/>
    <property type="match status" value="1"/>
</dbReference>
<evidence type="ECO:0000313" key="5">
    <source>
        <dbReference type="EMBL" id="PEH90891.1"/>
    </source>
</evidence>
<dbReference type="OrthoDB" id="9803104at2"/>
<dbReference type="Pfam" id="PF19581">
    <property type="entry name" value="Glyoxalase_7"/>
    <property type="match status" value="1"/>
</dbReference>
<organism evidence="5 6">
    <name type="scientific">Comamonas terrigena</name>
    <dbReference type="NCBI Taxonomy" id="32013"/>
    <lineage>
        <taxon>Bacteria</taxon>
        <taxon>Pseudomonadati</taxon>
        <taxon>Pseudomonadota</taxon>
        <taxon>Betaproteobacteria</taxon>
        <taxon>Burkholderiales</taxon>
        <taxon>Comamonadaceae</taxon>
        <taxon>Comamonas</taxon>
    </lineage>
</organism>
<dbReference type="Proteomes" id="UP000220246">
    <property type="component" value="Unassembled WGS sequence"/>
</dbReference>
<dbReference type="InterPro" id="IPR037523">
    <property type="entry name" value="VOC_core"/>
</dbReference>
<evidence type="ECO:0000256" key="2">
    <source>
        <dbReference type="ARBA" id="ARBA00021572"/>
    </source>
</evidence>
<keyword evidence="6" id="KW-1185">Reference proteome</keyword>
<dbReference type="CDD" id="cd08349">
    <property type="entry name" value="BLMA_like"/>
    <property type="match status" value="1"/>
</dbReference>
<gene>
    <name evidence="5" type="ORF">CRM82_05810</name>
</gene>
<dbReference type="InterPro" id="IPR000335">
    <property type="entry name" value="Bleomycin-R"/>
</dbReference>
<dbReference type="SUPFAM" id="SSF54593">
    <property type="entry name" value="Glyoxalase/Bleomycin resistance protein/Dihydroxybiphenyl dioxygenase"/>
    <property type="match status" value="1"/>
</dbReference>
<dbReference type="EMBL" id="PDEA01000001">
    <property type="protein sequence ID" value="PEH90891.1"/>
    <property type="molecule type" value="Genomic_DNA"/>
</dbReference>
<evidence type="ECO:0000259" key="4">
    <source>
        <dbReference type="PROSITE" id="PS51819"/>
    </source>
</evidence>
<protein>
    <recommendedName>
        <fullName evidence="2">Bleomycin resistance protein</fullName>
    </recommendedName>
</protein>
<evidence type="ECO:0000256" key="3">
    <source>
        <dbReference type="ARBA" id="ARBA00023251"/>
    </source>
</evidence>
<comment type="similarity">
    <text evidence="1">Belongs to the bleomycin resistance protein family.</text>
</comment>
<keyword evidence="3" id="KW-0046">Antibiotic resistance</keyword>
<dbReference type="AlphaFoldDB" id="A0A2A7V0D5"/>
<reference evidence="6" key="1">
    <citation type="submission" date="2017-09" db="EMBL/GenBank/DDBJ databases">
        <title>FDA dAtabase for Regulatory Grade micrObial Sequences (FDA-ARGOS): Supporting development and validation of Infectious Disease Dx tests.</title>
        <authorList>
            <person name="Minogue T."/>
            <person name="Wolcott M."/>
            <person name="Wasieloski L."/>
            <person name="Aguilar W."/>
            <person name="Moore D."/>
            <person name="Tallon L."/>
            <person name="Sadzewicz L."/>
            <person name="Ott S."/>
            <person name="Zhao X."/>
            <person name="Nagaraj S."/>
            <person name="Vavikolanu K."/>
            <person name="Aluvathingal J."/>
            <person name="Nadendla S."/>
            <person name="Sichtig H."/>
        </authorList>
    </citation>
    <scope>NUCLEOTIDE SEQUENCE [LARGE SCALE GENOMIC DNA]</scope>
    <source>
        <strain evidence="6">FDAARGOS_394</strain>
    </source>
</reference>
<proteinExistence type="inferred from homology"/>
<evidence type="ECO:0000313" key="6">
    <source>
        <dbReference type="Proteomes" id="UP000220246"/>
    </source>
</evidence>
<evidence type="ECO:0000256" key="1">
    <source>
        <dbReference type="ARBA" id="ARBA00011051"/>
    </source>
</evidence>
<dbReference type="InterPro" id="IPR029068">
    <property type="entry name" value="Glyas_Bleomycin-R_OHBP_Dase"/>
</dbReference>
<comment type="caution">
    <text evidence="5">The sequence shown here is derived from an EMBL/GenBank/DDBJ whole genome shotgun (WGS) entry which is preliminary data.</text>
</comment>
<dbReference type="STRING" id="1219032.GCA_001515545_03284"/>
<feature type="domain" description="VOC" evidence="4">
    <location>
        <begin position="1"/>
        <end position="122"/>
    </location>
</feature>
<sequence length="132" mass="14663">MPTQTVIPQLRMTDAVRSLQFYVDGLGFAVDWEHRFEPGYPLFSQLSRDSGAGRQLIFLTQHRGDCEVGGAVYFVVPDARATLAAFEARGIWPTNPLEATPWGSWEFLLTDPDGNRLRFASDQVSDAVADDA</sequence>
<name>A0A2A7V0D5_COMTR</name>
<accession>A0A2A7V0D5</accession>